<name>A0A448XNV9_9PLAT</name>
<proteinExistence type="predicted"/>
<dbReference type="AlphaFoldDB" id="A0A448XNV9"/>
<organism evidence="2 3">
    <name type="scientific">Protopolystoma xenopodis</name>
    <dbReference type="NCBI Taxonomy" id="117903"/>
    <lineage>
        <taxon>Eukaryota</taxon>
        <taxon>Metazoa</taxon>
        <taxon>Spiralia</taxon>
        <taxon>Lophotrochozoa</taxon>
        <taxon>Platyhelminthes</taxon>
        <taxon>Monogenea</taxon>
        <taxon>Polyopisthocotylea</taxon>
        <taxon>Polystomatidea</taxon>
        <taxon>Polystomatidae</taxon>
        <taxon>Protopolystoma</taxon>
    </lineage>
</organism>
<gene>
    <name evidence="2" type="ORF">PXEA_LOCUS34723</name>
</gene>
<keyword evidence="1" id="KW-0472">Membrane</keyword>
<feature type="transmembrane region" description="Helical" evidence="1">
    <location>
        <begin position="187"/>
        <end position="208"/>
    </location>
</feature>
<keyword evidence="1" id="KW-0812">Transmembrane</keyword>
<accession>A0A448XNV9</accession>
<dbReference type="Proteomes" id="UP000784294">
    <property type="component" value="Unassembled WGS sequence"/>
</dbReference>
<comment type="caution">
    <text evidence="2">The sequence shown here is derived from an EMBL/GenBank/DDBJ whole genome shotgun (WGS) entry which is preliminary data.</text>
</comment>
<evidence type="ECO:0000256" key="1">
    <source>
        <dbReference type="SAM" id="Phobius"/>
    </source>
</evidence>
<sequence length="278" mass="30424">MPQDWAPSGQLARPVPQSRTWPLPFGVCSFASVHFSRCFTFLPVDMACCTTRGLYAARATPAFVLSRLVAALLRLHPVPSCRGQLDGFDLIHDAFVTFVGHGFRQHRPRQSQNAPSSRPTSTDVVVWDFHSPTVLAPCSVVPVGRCCVTAATGWRHSRVARPTCHQLPVCQVASTGSSARLLSPRRLLLGLPDFGLGFGFGFGFGFGYSLCKNGLHLRGVTLTHDARDRLHTHSKGSWRLSHLVCLNLAIVLEPSRAAEQRNSAVVFLRDQSANQTTN</sequence>
<protein>
    <submittedName>
        <fullName evidence="2">Uncharacterized protein</fullName>
    </submittedName>
</protein>
<reference evidence="2" key="1">
    <citation type="submission" date="2018-11" db="EMBL/GenBank/DDBJ databases">
        <authorList>
            <consortium name="Pathogen Informatics"/>
        </authorList>
    </citation>
    <scope>NUCLEOTIDE SEQUENCE</scope>
</reference>
<keyword evidence="1" id="KW-1133">Transmembrane helix</keyword>
<evidence type="ECO:0000313" key="3">
    <source>
        <dbReference type="Proteomes" id="UP000784294"/>
    </source>
</evidence>
<evidence type="ECO:0000313" key="2">
    <source>
        <dbReference type="EMBL" id="VEL41283.1"/>
    </source>
</evidence>
<keyword evidence="3" id="KW-1185">Reference proteome</keyword>
<dbReference type="EMBL" id="CAAALY010268689">
    <property type="protein sequence ID" value="VEL41283.1"/>
    <property type="molecule type" value="Genomic_DNA"/>
</dbReference>